<dbReference type="InterPro" id="IPR042119">
    <property type="entry name" value="QueA_dom2"/>
</dbReference>
<dbReference type="EMBL" id="UINC01005141">
    <property type="protein sequence ID" value="SVA19359.1"/>
    <property type="molecule type" value="Genomic_DNA"/>
</dbReference>
<evidence type="ECO:0000256" key="4">
    <source>
        <dbReference type="ARBA" id="ARBA00022785"/>
    </source>
</evidence>
<evidence type="ECO:0000256" key="2">
    <source>
        <dbReference type="ARBA" id="ARBA00022679"/>
    </source>
</evidence>
<evidence type="ECO:0000256" key="3">
    <source>
        <dbReference type="ARBA" id="ARBA00022691"/>
    </source>
</evidence>
<dbReference type="HAMAP" id="MF_00113">
    <property type="entry name" value="QueA"/>
    <property type="match status" value="1"/>
</dbReference>
<gene>
    <name evidence="5" type="ORF">METZ01_LOCUS72213</name>
</gene>
<evidence type="ECO:0000313" key="5">
    <source>
        <dbReference type="EMBL" id="SVA19359.1"/>
    </source>
</evidence>
<dbReference type="Gene3D" id="3.40.1780.10">
    <property type="entry name" value="QueA-like"/>
    <property type="match status" value="1"/>
</dbReference>
<keyword evidence="4" id="KW-0671">Queuosine biosynthesis</keyword>
<accession>A0A381TU55</accession>
<dbReference type="SUPFAM" id="SSF111337">
    <property type="entry name" value="QueA-like"/>
    <property type="match status" value="1"/>
</dbReference>
<dbReference type="AlphaFoldDB" id="A0A381TU55"/>
<dbReference type="NCBIfam" id="NF001140">
    <property type="entry name" value="PRK00147.1"/>
    <property type="match status" value="1"/>
</dbReference>
<dbReference type="FunFam" id="2.40.10.240:FF:000002">
    <property type="entry name" value="S-adenosylmethionine:tRNA ribosyltransferase-isomerase"/>
    <property type="match status" value="1"/>
</dbReference>
<dbReference type="GO" id="GO:0008616">
    <property type="term" value="P:tRNA queuosine(34) biosynthetic process"/>
    <property type="evidence" value="ECO:0007669"/>
    <property type="project" value="UniProtKB-KW"/>
</dbReference>
<dbReference type="Pfam" id="PF02547">
    <property type="entry name" value="Queuosine_synth"/>
    <property type="match status" value="1"/>
</dbReference>
<dbReference type="InterPro" id="IPR036100">
    <property type="entry name" value="QueA_sf"/>
</dbReference>
<keyword evidence="3" id="KW-0949">S-adenosyl-L-methionine</keyword>
<proteinExistence type="inferred from homology"/>
<dbReference type="PANTHER" id="PTHR30307:SF0">
    <property type="entry name" value="S-ADENOSYLMETHIONINE:TRNA RIBOSYLTRANSFERASE-ISOMERASE"/>
    <property type="match status" value="1"/>
</dbReference>
<keyword evidence="1" id="KW-0963">Cytoplasm</keyword>
<dbReference type="InterPro" id="IPR042118">
    <property type="entry name" value="QueA_dom1"/>
</dbReference>
<dbReference type="InterPro" id="IPR003699">
    <property type="entry name" value="QueA"/>
</dbReference>
<sequence>MRVSDFDFELPAELIAQAPASERGTSRLLVVDRTHGKLTDRHVSDLPELLTPGDLIVINDTRVIPARLLGQRVPTGGAVECLLLSRLEGDRWDALMHPGQKLREGSRVVFTGGGFRLHGEVLTRRFHGRRTVSLWTDDGVSVDHIVDTLGHIPLPPYIKRPDGPTDRERYQTVYAQSRGSVAAPTAGLHLTAGLLQRCLTRGIEVARVTLHVGYGTFSPVRVEWVEDHAVEPERYDVPAGTAEAVNRAVNEGRRVVAIGTTTTRTLETAVRVGRRGYLSPGGGVSELFLYPGVPFRLVNALLTNFHLPQSSLLFLVSAFAGRDRVLKAYAEAVRRRYRFYSYGDAMLIL</sequence>
<keyword evidence="2" id="KW-0808">Transferase</keyword>
<evidence type="ECO:0008006" key="6">
    <source>
        <dbReference type="Google" id="ProtNLM"/>
    </source>
</evidence>
<reference evidence="5" key="1">
    <citation type="submission" date="2018-05" db="EMBL/GenBank/DDBJ databases">
        <authorList>
            <person name="Lanie J.A."/>
            <person name="Ng W.-L."/>
            <person name="Kazmierczak K.M."/>
            <person name="Andrzejewski T.M."/>
            <person name="Davidsen T.M."/>
            <person name="Wayne K.J."/>
            <person name="Tettelin H."/>
            <person name="Glass J.I."/>
            <person name="Rusch D."/>
            <person name="Podicherti R."/>
            <person name="Tsui H.-C.T."/>
            <person name="Winkler M.E."/>
        </authorList>
    </citation>
    <scope>NUCLEOTIDE SEQUENCE</scope>
</reference>
<protein>
    <recommendedName>
        <fullName evidence="6">S-adenosylmethionine:tRNA ribosyltransferase-isomerase</fullName>
    </recommendedName>
</protein>
<organism evidence="5">
    <name type="scientific">marine metagenome</name>
    <dbReference type="NCBI Taxonomy" id="408172"/>
    <lineage>
        <taxon>unclassified sequences</taxon>
        <taxon>metagenomes</taxon>
        <taxon>ecological metagenomes</taxon>
    </lineage>
</organism>
<evidence type="ECO:0000256" key="1">
    <source>
        <dbReference type="ARBA" id="ARBA00022490"/>
    </source>
</evidence>
<dbReference type="NCBIfam" id="TIGR00113">
    <property type="entry name" value="queA"/>
    <property type="match status" value="1"/>
</dbReference>
<dbReference type="Gene3D" id="2.40.10.240">
    <property type="entry name" value="QueA-like"/>
    <property type="match status" value="1"/>
</dbReference>
<dbReference type="GO" id="GO:0051075">
    <property type="term" value="F:S-adenosylmethionine:tRNA ribosyltransferase-isomerase activity"/>
    <property type="evidence" value="ECO:0007669"/>
    <property type="project" value="TreeGrafter"/>
</dbReference>
<dbReference type="PANTHER" id="PTHR30307">
    <property type="entry name" value="S-ADENOSYLMETHIONINE:TRNA RIBOSYLTRANSFERASE-ISOMERASE"/>
    <property type="match status" value="1"/>
</dbReference>
<name>A0A381TU55_9ZZZZ</name>